<feature type="domain" description="C3H1-type" evidence="6">
    <location>
        <begin position="185"/>
        <end position="212"/>
    </location>
</feature>
<dbReference type="RefSeq" id="XP_022721312.1">
    <property type="nucleotide sequence ID" value="XM_022865577.1"/>
</dbReference>
<dbReference type="Pfam" id="PF14608">
    <property type="entry name" value="zf-CCCH_2"/>
    <property type="match status" value="1"/>
</dbReference>
<dbReference type="RefSeq" id="XP_022721309.1">
    <property type="nucleotide sequence ID" value="XM_022865574.1"/>
</dbReference>
<evidence type="ECO:0000259" key="6">
    <source>
        <dbReference type="PROSITE" id="PS50103"/>
    </source>
</evidence>
<dbReference type="AlphaFoldDB" id="A0A6P5WZF2"/>
<evidence type="ECO:0000313" key="11">
    <source>
        <dbReference type="RefSeq" id="XP_022721311.1"/>
    </source>
</evidence>
<evidence type="ECO:0000256" key="3">
    <source>
        <dbReference type="ARBA" id="ARBA00022833"/>
    </source>
</evidence>
<protein>
    <submittedName>
        <fullName evidence="8 9">Zinc finger CCCH domain-containing protein 38-like isoform X1</fullName>
    </submittedName>
</protein>
<dbReference type="GO" id="GO:0008270">
    <property type="term" value="F:zinc ion binding"/>
    <property type="evidence" value="ECO:0007669"/>
    <property type="project" value="UniProtKB-KW"/>
</dbReference>
<dbReference type="InterPro" id="IPR000571">
    <property type="entry name" value="Znf_CCCH"/>
</dbReference>
<evidence type="ECO:0000256" key="4">
    <source>
        <dbReference type="PROSITE-ProRule" id="PRU00723"/>
    </source>
</evidence>
<dbReference type="PANTHER" id="PTHR36886">
    <property type="entry name" value="PROTEIN FRIGIDA-ESSENTIAL 1"/>
    <property type="match status" value="1"/>
</dbReference>
<dbReference type="SMART" id="SM00356">
    <property type="entry name" value="ZnF_C3H1"/>
    <property type="match status" value="3"/>
</dbReference>
<dbReference type="OrthoDB" id="411372at2759"/>
<sequence>MSRSRKRSSKWDSKEESQHSLENVRDSACPAKAGVSFHDRESEHGSFSLEVGRNGNKWSVAGASDAMKSKRGLPSRESLHGSRGGENDDKINVDCVKNWKTTAQLDGDETYSMKMSPGLDDWRQQNHHHSPKSDWSRSRSFTQRSRSRSRSRSWSRSRSRSRSRSPVRGIRRQSGFSERTRNRSGVSTQLCKDFMAGRCRRGSQCHFLHQDIQSREDGWDNRQRRVGASNYIPRNDSKDYLTRSGRSTDFCTNYLKGNCRRGASCRFAHDGASDGFSRGSVSRERENNKRNRVKTPEQDGEREAQRSSDIPCKYFVAGNCRDGKYCRFSHHGQARAGPERSLGDRGVWGQGSVSVDKLQDGAKLRGADASFSVEKSWNAPKRGDDNASNEAEKPLASPKWSDVDASDDVDNSWTGSKWNDRGAYSGDTKLSKDTNGKMAASGSRFSGWSMDERWQHDNDVSGKNSETNVHYKTVDIDKDEGIPRRIQNSGVNMGVSEPKDSEELLGDMEMSPEWNYGIHSSVKKEHSYSSKSTAVDTSLPTNEKNVTEEASGQACNGLAALQPISTEKSNFQQDHMMRASSAVALPCDSNAVSRNASISLIDVNFSTNVLPMTSFDQPGPSSSSLPYSNLNAVGQSQVAIPSNEVNMKATQNSLLFQEEKPSNKLNILDTNILHGNSGSQTTQNMVSNEQLTQLTNLSASLAQLFGKGQVTSFSNCGGPVEPDSVPTVQPGQDITFPKQYDPISDSIEPAKKQDTNTKPLGFSLHPVSQKNTADGKPELSANRLLPSSLVGGTNDGDYHNDQSSKSEPGFDSHKPNQLEPAASSEVTKENGGVEETEKAEEENKNGLSEKIDADDRTDEGKKSKDGKGIRAFKFALVEFVKDLLKPSWKEGQIGKEAYKNIVKKVVDKVTATMQGTNIPQTPEKIDQYLSFSKPKLGKLVQAYVEKFQKS</sequence>
<evidence type="ECO:0000256" key="1">
    <source>
        <dbReference type="ARBA" id="ARBA00022723"/>
    </source>
</evidence>
<evidence type="ECO:0000256" key="5">
    <source>
        <dbReference type="SAM" id="MobiDB-lite"/>
    </source>
</evidence>
<feature type="region of interest" description="Disordered" evidence="5">
    <location>
        <begin position="275"/>
        <end position="307"/>
    </location>
</feature>
<dbReference type="RefSeq" id="XP_022721311.1">
    <property type="nucleotide sequence ID" value="XM_022865576.1"/>
</dbReference>
<dbReference type="GeneID" id="111278871"/>
<dbReference type="Gene3D" id="4.10.1000.10">
    <property type="entry name" value="Zinc finger, CCCH-type"/>
    <property type="match status" value="2"/>
</dbReference>
<feature type="zinc finger region" description="C3H1-type" evidence="4">
    <location>
        <begin position="245"/>
        <end position="272"/>
    </location>
</feature>
<accession>A0A6P5WZF2</accession>
<dbReference type="KEGG" id="dzi:111278871"/>
<dbReference type="RefSeq" id="XP_022721313.1">
    <property type="nucleotide sequence ID" value="XM_022865578.1"/>
</dbReference>
<evidence type="ECO:0000313" key="13">
    <source>
        <dbReference type="RefSeq" id="XP_022721313.1"/>
    </source>
</evidence>
<feature type="compositionally biased region" description="Basic and acidic residues" evidence="5">
    <location>
        <begin position="841"/>
        <end position="865"/>
    </location>
</feature>
<dbReference type="Pfam" id="PF23030">
    <property type="entry name" value="SCAF11-like_C"/>
    <property type="match status" value="1"/>
</dbReference>
<evidence type="ECO:0000313" key="8">
    <source>
        <dbReference type="RefSeq" id="XP_022721308.1"/>
    </source>
</evidence>
<feature type="compositionally biased region" description="Basic and acidic residues" evidence="5">
    <location>
        <begin position="381"/>
        <end position="393"/>
    </location>
</feature>
<feature type="compositionally biased region" description="Basic residues" evidence="5">
    <location>
        <begin position="145"/>
        <end position="171"/>
    </location>
</feature>
<dbReference type="RefSeq" id="XP_022721310.1">
    <property type="nucleotide sequence ID" value="XM_022865575.1"/>
</dbReference>
<feature type="zinc finger region" description="C3H1-type" evidence="4">
    <location>
        <begin position="185"/>
        <end position="212"/>
    </location>
</feature>
<feature type="region of interest" description="Disordered" evidence="5">
    <location>
        <begin position="375"/>
        <end position="444"/>
    </location>
</feature>
<dbReference type="InterPro" id="IPR057031">
    <property type="entry name" value="SFR19-like_C"/>
</dbReference>
<dbReference type="Pfam" id="PF18044">
    <property type="entry name" value="zf-CCCH_4"/>
    <property type="match status" value="1"/>
</dbReference>
<evidence type="ECO:0000313" key="12">
    <source>
        <dbReference type="RefSeq" id="XP_022721312.1"/>
    </source>
</evidence>
<feature type="compositionally biased region" description="Basic and acidic residues" evidence="5">
    <location>
        <begin position="77"/>
        <end position="91"/>
    </location>
</feature>
<dbReference type="RefSeq" id="XP_022721308.1">
    <property type="nucleotide sequence ID" value="XM_022865573.1"/>
</dbReference>
<dbReference type="InterPro" id="IPR052650">
    <property type="entry name" value="Zinc_finger_CCCH"/>
</dbReference>
<feature type="compositionally biased region" description="Basic and acidic residues" evidence="5">
    <location>
        <begin position="796"/>
        <end position="816"/>
    </location>
</feature>
<dbReference type="PROSITE" id="PS50103">
    <property type="entry name" value="ZF_C3H1"/>
    <property type="match status" value="3"/>
</dbReference>
<feature type="domain" description="C3H1-type" evidence="6">
    <location>
        <begin position="306"/>
        <end position="333"/>
    </location>
</feature>
<feature type="region of interest" description="Disordered" evidence="5">
    <location>
        <begin position="110"/>
        <end position="182"/>
    </location>
</feature>
<evidence type="ECO:0000313" key="10">
    <source>
        <dbReference type="RefSeq" id="XP_022721310.1"/>
    </source>
</evidence>
<dbReference type="Proteomes" id="UP000515121">
    <property type="component" value="Unplaced"/>
</dbReference>
<dbReference type="InterPro" id="IPR036855">
    <property type="entry name" value="Znf_CCCH_sf"/>
</dbReference>
<reference evidence="8 9" key="1">
    <citation type="submission" date="2025-04" db="UniProtKB">
        <authorList>
            <consortium name="RefSeq"/>
        </authorList>
    </citation>
    <scope>IDENTIFICATION</scope>
    <source>
        <tissue evidence="8 9">Fruit stalk</tissue>
    </source>
</reference>
<evidence type="ECO:0000313" key="7">
    <source>
        <dbReference type="Proteomes" id="UP000515121"/>
    </source>
</evidence>
<keyword evidence="7" id="KW-1185">Reference proteome</keyword>
<name>A0A6P5WZF2_DURZI</name>
<dbReference type="Pfam" id="PF00642">
    <property type="entry name" value="zf-CCCH"/>
    <property type="match status" value="1"/>
</dbReference>
<evidence type="ECO:0000313" key="9">
    <source>
        <dbReference type="RefSeq" id="XP_022721309.1"/>
    </source>
</evidence>
<feature type="zinc finger region" description="C3H1-type" evidence="4">
    <location>
        <begin position="306"/>
        <end position="333"/>
    </location>
</feature>
<feature type="region of interest" description="Disordered" evidence="5">
    <location>
        <begin position="1"/>
        <end position="91"/>
    </location>
</feature>
<dbReference type="SUPFAM" id="SSF90229">
    <property type="entry name" value="CCCH zinc finger"/>
    <property type="match status" value="2"/>
</dbReference>
<gene>
    <name evidence="8 9 10 11 12 13" type="primary">LOC111278871</name>
</gene>
<dbReference type="PANTHER" id="PTHR36886:SF8">
    <property type="entry name" value="ZINC FINGER CCCH DOMAIN-CONTAINING PROTEIN 38"/>
    <property type="match status" value="1"/>
</dbReference>
<feature type="region of interest" description="Disordered" evidence="5">
    <location>
        <begin position="721"/>
        <end position="865"/>
    </location>
</feature>
<feature type="compositionally biased region" description="Basic and acidic residues" evidence="5">
    <location>
        <begin position="9"/>
        <end position="25"/>
    </location>
</feature>
<feature type="compositionally biased region" description="Basic and acidic residues" evidence="5">
    <location>
        <begin position="281"/>
        <end position="306"/>
    </location>
</feature>
<proteinExistence type="predicted"/>
<dbReference type="Gene3D" id="1.20.120.1350">
    <property type="entry name" value="Pneumovirus matrix protein 2 (M2), zinc-binding domain"/>
    <property type="match status" value="1"/>
</dbReference>
<keyword evidence="3 4" id="KW-0862">Zinc</keyword>
<keyword evidence="2 4" id="KW-0863">Zinc-finger</keyword>
<feature type="domain" description="C3H1-type" evidence="6">
    <location>
        <begin position="245"/>
        <end position="272"/>
    </location>
</feature>
<keyword evidence="1 4" id="KW-0479">Metal-binding</keyword>
<organism evidence="7 13">
    <name type="scientific">Durio zibethinus</name>
    <name type="common">Durian</name>
    <dbReference type="NCBI Taxonomy" id="66656"/>
    <lineage>
        <taxon>Eukaryota</taxon>
        <taxon>Viridiplantae</taxon>
        <taxon>Streptophyta</taxon>
        <taxon>Embryophyta</taxon>
        <taxon>Tracheophyta</taxon>
        <taxon>Spermatophyta</taxon>
        <taxon>Magnoliopsida</taxon>
        <taxon>eudicotyledons</taxon>
        <taxon>Gunneridae</taxon>
        <taxon>Pentapetalae</taxon>
        <taxon>rosids</taxon>
        <taxon>malvids</taxon>
        <taxon>Malvales</taxon>
        <taxon>Malvaceae</taxon>
        <taxon>Helicteroideae</taxon>
        <taxon>Durio</taxon>
    </lineage>
</organism>
<evidence type="ECO:0000256" key="2">
    <source>
        <dbReference type="ARBA" id="ARBA00022771"/>
    </source>
</evidence>
<dbReference type="InterPro" id="IPR041367">
    <property type="entry name" value="Znf-CCCH_4"/>
</dbReference>